<dbReference type="PANTHER" id="PTHR11124">
    <property type="entry name" value="VACUOLAR SORTING PROTEIN VPS29"/>
    <property type="match status" value="1"/>
</dbReference>
<accession>A0A858QAS0</accession>
<evidence type="ECO:0000259" key="3">
    <source>
        <dbReference type="Pfam" id="PF12850"/>
    </source>
</evidence>
<evidence type="ECO:0000256" key="2">
    <source>
        <dbReference type="RuleBase" id="RU362039"/>
    </source>
</evidence>
<dbReference type="InterPro" id="IPR000979">
    <property type="entry name" value="Phosphodiesterase_MJ0936/Vps29"/>
</dbReference>
<dbReference type="EC" id="3.1.4.-" evidence="2"/>
<evidence type="ECO:0000256" key="1">
    <source>
        <dbReference type="ARBA" id="ARBA00008950"/>
    </source>
</evidence>
<comment type="cofactor">
    <cofactor evidence="2">
        <name>a divalent metal cation</name>
        <dbReference type="ChEBI" id="CHEBI:60240"/>
    </cofactor>
</comment>
<dbReference type="GO" id="GO:0016787">
    <property type="term" value="F:hydrolase activity"/>
    <property type="evidence" value="ECO:0007669"/>
    <property type="project" value="UniProtKB-UniRule"/>
</dbReference>
<dbReference type="InterPro" id="IPR024654">
    <property type="entry name" value="Calcineurin-like_PHP_lpxH"/>
</dbReference>
<sequence>MKRIGFIADTHGLLRPEAVALLEGSDLIVHAGDIGHPGILDRLRELAPVVAVRGNNDRGAWAENLPETAVAECAGLACYVLHDLRMLAIDPVAEGFGVVVSGHSHRAKIRESGGVLYLNPGSAGPRRFKLPVSVAIIDIVSGQPSARIEGIGV</sequence>
<dbReference type="Pfam" id="PF12850">
    <property type="entry name" value="Metallophos_2"/>
    <property type="match status" value="1"/>
</dbReference>
<dbReference type="RefSeq" id="WP_169604051.1">
    <property type="nucleotide sequence ID" value="NZ_CP046565.1"/>
</dbReference>
<dbReference type="KEGG" id="metu:GNH96_12895"/>
<feature type="domain" description="Calcineurin-like phosphoesterase" evidence="3">
    <location>
        <begin position="3"/>
        <end position="140"/>
    </location>
</feature>
<dbReference type="Gene3D" id="3.60.21.10">
    <property type="match status" value="1"/>
</dbReference>
<protein>
    <recommendedName>
        <fullName evidence="2">Phosphoesterase</fullName>
        <ecNumber evidence="2">3.1.4.-</ecNumber>
    </recommendedName>
</protein>
<proteinExistence type="inferred from homology"/>
<keyword evidence="5" id="KW-1185">Reference proteome</keyword>
<dbReference type="GO" id="GO:0046872">
    <property type="term" value="F:metal ion binding"/>
    <property type="evidence" value="ECO:0007669"/>
    <property type="project" value="UniProtKB-KW"/>
</dbReference>
<dbReference type="Proteomes" id="UP000503004">
    <property type="component" value="Chromosome"/>
</dbReference>
<dbReference type="EMBL" id="CP046565">
    <property type="protein sequence ID" value="QJD30776.1"/>
    <property type="molecule type" value="Genomic_DNA"/>
</dbReference>
<gene>
    <name evidence="4" type="ORF">GNH96_12895</name>
</gene>
<dbReference type="AlphaFoldDB" id="A0A858QAS0"/>
<dbReference type="InterPro" id="IPR029052">
    <property type="entry name" value="Metallo-depent_PP-like"/>
</dbReference>
<organism evidence="4 5">
    <name type="scientific">Methylococcus geothermalis</name>
    <dbReference type="NCBI Taxonomy" id="2681310"/>
    <lineage>
        <taxon>Bacteria</taxon>
        <taxon>Pseudomonadati</taxon>
        <taxon>Pseudomonadota</taxon>
        <taxon>Gammaproteobacteria</taxon>
        <taxon>Methylococcales</taxon>
        <taxon>Methylococcaceae</taxon>
        <taxon>Methylococcus</taxon>
    </lineage>
</organism>
<evidence type="ECO:0000313" key="4">
    <source>
        <dbReference type="EMBL" id="QJD30776.1"/>
    </source>
</evidence>
<reference evidence="5" key="1">
    <citation type="submission" date="2019-12" db="EMBL/GenBank/DDBJ databases">
        <authorList>
            <person name="Awala S.I."/>
            <person name="Rhee S.K."/>
        </authorList>
    </citation>
    <scope>NUCLEOTIDE SEQUENCE [LARGE SCALE GENOMIC DNA]</scope>
    <source>
        <strain evidence="5">IM1</strain>
    </source>
</reference>
<dbReference type="NCBIfam" id="TIGR00040">
    <property type="entry name" value="yfcE"/>
    <property type="match status" value="1"/>
</dbReference>
<name>A0A858QAS0_9GAMM</name>
<keyword evidence="2" id="KW-0479">Metal-binding</keyword>
<dbReference type="SUPFAM" id="SSF56300">
    <property type="entry name" value="Metallo-dependent phosphatases"/>
    <property type="match status" value="1"/>
</dbReference>
<comment type="similarity">
    <text evidence="1 2">Belongs to the metallophosphoesterase superfamily. YfcE family.</text>
</comment>
<evidence type="ECO:0000313" key="5">
    <source>
        <dbReference type="Proteomes" id="UP000503004"/>
    </source>
</evidence>